<feature type="binding site" evidence="10">
    <location>
        <begin position="9"/>
        <end position="16"/>
    </location>
    <ligand>
        <name>ATP</name>
        <dbReference type="ChEBI" id="CHEBI:30616"/>
    </ligand>
</feature>
<gene>
    <name evidence="10 14" type="primary">miaA</name>
    <name evidence="14" type="ORF">IAB91_00115</name>
</gene>
<dbReference type="NCBIfam" id="TIGR00174">
    <property type="entry name" value="miaA"/>
    <property type="match status" value="1"/>
</dbReference>
<evidence type="ECO:0000313" key="15">
    <source>
        <dbReference type="Proteomes" id="UP000823757"/>
    </source>
</evidence>
<comment type="catalytic activity">
    <reaction evidence="9 10 11">
        <text>adenosine(37) in tRNA + dimethylallyl diphosphate = N(6)-dimethylallyladenosine(37) in tRNA + diphosphate</text>
        <dbReference type="Rhea" id="RHEA:26482"/>
        <dbReference type="Rhea" id="RHEA-COMP:10162"/>
        <dbReference type="Rhea" id="RHEA-COMP:10375"/>
        <dbReference type="ChEBI" id="CHEBI:33019"/>
        <dbReference type="ChEBI" id="CHEBI:57623"/>
        <dbReference type="ChEBI" id="CHEBI:74411"/>
        <dbReference type="ChEBI" id="CHEBI:74415"/>
        <dbReference type="EC" id="2.5.1.75"/>
    </reaction>
</comment>
<dbReference type="EC" id="2.5.1.75" evidence="10"/>
<reference evidence="14" key="1">
    <citation type="submission" date="2020-10" db="EMBL/GenBank/DDBJ databases">
        <authorList>
            <person name="Gilroy R."/>
        </authorList>
    </citation>
    <scope>NUCLEOTIDE SEQUENCE</scope>
    <source>
        <strain evidence="14">B1-13419</strain>
    </source>
</reference>
<organism evidence="14 15">
    <name type="scientific">Candidatus Cryptobacteroides faecigallinarum</name>
    <dbReference type="NCBI Taxonomy" id="2840763"/>
    <lineage>
        <taxon>Bacteria</taxon>
        <taxon>Pseudomonadati</taxon>
        <taxon>Bacteroidota</taxon>
        <taxon>Bacteroidia</taxon>
        <taxon>Bacteroidales</taxon>
        <taxon>Candidatus Cryptobacteroides</taxon>
    </lineage>
</organism>
<evidence type="ECO:0000256" key="6">
    <source>
        <dbReference type="ARBA" id="ARBA00022741"/>
    </source>
</evidence>
<dbReference type="GO" id="GO:0006400">
    <property type="term" value="P:tRNA modification"/>
    <property type="evidence" value="ECO:0007669"/>
    <property type="project" value="TreeGrafter"/>
</dbReference>
<keyword evidence="4 10" id="KW-0808">Transferase</keyword>
<reference evidence="14" key="2">
    <citation type="journal article" date="2021" name="PeerJ">
        <title>Extensive microbial diversity within the chicken gut microbiome revealed by metagenomics and culture.</title>
        <authorList>
            <person name="Gilroy R."/>
            <person name="Ravi A."/>
            <person name="Getino M."/>
            <person name="Pursley I."/>
            <person name="Horton D.L."/>
            <person name="Alikhan N.F."/>
            <person name="Baker D."/>
            <person name="Gharbi K."/>
            <person name="Hall N."/>
            <person name="Watson M."/>
            <person name="Adriaenssens E.M."/>
            <person name="Foster-Nyarko E."/>
            <person name="Jarju S."/>
            <person name="Secka A."/>
            <person name="Antonio M."/>
            <person name="Oren A."/>
            <person name="Chaudhuri R.R."/>
            <person name="La Ragione R."/>
            <person name="Hildebrand F."/>
            <person name="Pallen M.J."/>
        </authorList>
    </citation>
    <scope>NUCLEOTIDE SEQUENCE</scope>
    <source>
        <strain evidence="14">B1-13419</strain>
    </source>
</reference>
<proteinExistence type="inferred from homology"/>
<evidence type="ECO:0000256" key="7">
    <source>
        <dbReference type="ARBA" id="ARBA00022840"/>
    </source>
</evidence>
<dbReference type="AlphaFoldDB" id="A0A9D9IL71"/>
<dbReference type="Gene3D" id="1.10.20.140">
    <property type="match status" value="1"/>
</dbReference>
<feature type="site" description="Interaction with substrate tRNA" evidence="10">
    <location>
        <position position="101"/>
    </location>
</feature>
<dbReference type="InterPro" id="IPR039657">
    <property type="entry name" value="Dimethylallyltransferase"/>
</dbReference>
<dbReference type="GO" id="GO:0052381">
    <property type="term" value="F:tRNA dimethylallyltransferase activity"/>
    <property type="evidence" value="ECO:0007669"/>
    <property type="project" value="UniProtKB-UniRule"/>
</dbReference>
<dbReference type="InterPro" id="IPR027417">
    <property type="entry name" value="P-loop_NTPase"/>
</dbReference>
<keyword evidence="8 10" id="KW-0460">Magnesium</keyword>
<comment type="function">
    <text evidence="2 10 12">Catalyzes the transfer of a dimethylallyl group onto the adenine at position 37 in tRNAs that read codons beginning with uridine, leading to the formation of N6-(dimethylallyl)adenosine (i(6)A).</text>
</comment>
<feature type="site" description="Interaction with substrate tRNA" evidence="10">
    <location>
        <position position="123"/>
    </location>
</feature>
<feature type="region of interest" description="Interaction with substrate tRNA" evidence="10">
    <location>
        <begin position="34"/>
        <end position="37"/>
    </location>
</feature>
<sequence>MKKLLVILGPTAVGKTDYSIQTAISYGSPVISCDSRQIYKEMSIGTAVPTASQLSAVKHYFIHSIPVTETYTAGKYELDAISLINKLFAEGHDTLVMAGGSGFYIDAVCNGLDDFPETDPELRAALSARLRTEGVESLRFELKRLDPESYRTIDIANGQRVIRALEVCLMTGRPFSSFKTSPRKKRDFEIEKIGLIRPGEELYGRIDRRVIDMMDEGLVEEVRSLEKYRELPALQTVGYKELFAWFDYMDGKVDNKAPVKPNTKGDGPVTSLERAVSLIQRNTRHYAKRQISYWGRDKSIRWITL</sequence>
<protein>
    <recommendedName>
        <fullName evidence="10">tRNA dimethylallyltransferase</fullName>
        <ecNumber evidence="10">2.5.1.75</ecNumber>
    </recommendedName>
    <alternativeName>
        <fullName evidence="10">Dimethylallyl diphosphate:tRNA dimethylallyltransferase</fullName>
        <shortName evidence="10">DMAPP:tRNA dimethylallyltransferase</shortName>
        <shortName evidence="10">DMATase</shortName>
    </alternativeName>
    <alternativeName>
        <fullName evidence="10">Isopentenyl-diphosphate:tRNA isopentenyltransferase</fullName>
        <shortName evidence="10">IPP transferase</shortName>
        <shortName evidence="10">IPPT</shortName>
        <shortName evidence="10">IPTase</shortName>
    </alternativeName>
</protein>
<evidence type="ECO:0000313" key="14">
    <source>
        <dbReference type="EMBL" id="MBO8473681.1"/>
    </source>
</evidence>
<dbReference type="Proteomes" id="UP000823757">
    <property type="component" value="Unassembled WGS sequence"/>
</dbReference>
<comment type="similarity">
    <text evidence="3 10 13">Belongs to the IPP transferase family.</text>
</comment>
<evidence type="ECO:0000256" key="11">
    <source>
        <dbReference type="RuleBase" id="RU003783"/>
    </source>
</evidence>
<feature type="binding site" evidence="10">
    <location>
        <begin position="11"/>
        <end position="16"/>
    </location>
    <ligand>
        <name>substrate</name>
    </ligand>
</feature>
<keyword evidence="7 10" id="KW-0067">ATP-binding</keyword>
<evidence type="ECO:0000256" key="9">
    <source>
        <dbReference type="ARBA" id="ARBA00049563"/>
    </source>
</evidence>
<evidence type="ECO:0000256" key="13">
    <source>
        <dbReference type="RuleBase" id="RU003785"/>
    </source>
</evidence>
<dbReference type="GO" id="GO:0005524">
    <property type="term" value="F:ATP binding"/>
    <property type="evidence" value="ECO:0007669"/>
    <property type="project" value="UniProtKB-UniRule"/>
</dbReference>
<evidence type="ECO:0000256" key="2">
    <source>
        <dbReference type="ARBA" id="ARBA00003213"/>
    </source>
</evidence>
<evidence type="ECO:0000256" key="12">
    <source>
        <dbReference type="RuleBase" id="RU003784"/>
    </source>
</evidence>
<feature type="region of interest" description="Interaction with substrate tRNA" evidence="10">
    <location>
        <begin position="159"/>
        <end position="163"/>
    </location>
</feature>
<dbReference type="EMBL" id="JADIMD010000001">
    <property type="protein sequence ID" value="MBO8473681.1"/>
    <property type="molecule type" value="Genomic_DNA"/>
</dbReference>
<name>A0A9D9IL71_9BACT</name>
<accession>A0A9D9IL71</accession>
<keyword evidence="5 10" id="KW-0819">tRNA processing</keyword>
<keyword evidence="6 10" id="KW-0547">Nucleotide-binding</keyword>
<evidence type="ECO:0000256" key="4">
    <source>
        <dbReference type="ARBA" id="ARBA00022679"/>
    </source>
</evidence>
<dbReference type="InterPro" id="IPR018022">
    <property type="entry name" value="IPT"/>
</dbReference>
<evidence type="ECO:0000256" key="5">
    <source>
        <dbReference type="ARBA" id="ARBA00022694"/>
    </source>
</evidence>
<dbReference type="SUPFAM" id="SSF52540">
    <property type="entry name" value="P-loop containing nucleoside triphosphate hydrolases"/>
    <property type="match status" value="1"/>
</dbReference>
<evidence type="ECO:0000256" key="3">
    <source>
        <dbReference type="ARBA" id="ARBA00005842"/>
    </source>
</evidence>
<dbReference type="HAMAP" id="MF_00185">
    <property type="entry name" value="IPP_trans"/>
    <property type="match status" value="1"/>
</dbReference>
<dbReference type="PANTHER" id="PTHR11088:SF60">
    <property type="entry name" value="TRNA DIMETHYLALLYLTRANSFERASE"/>
    <property type="match status" value="1"/>
</dbReference>
<dbReference type="PANTHER" id="PTHR11088">
    <property type="entry name" value="TRNA DIMETHYLALLYLTRANSFERASE"/>
    <property type="match status" value="1"/>
</dbReference>
<evidence type="ECO:0000256" key="1">
    <source>
        <dbReference type="ARBA" id="ARBA00001946"/>
    </source>
</evidence>
<evidence type="ECO:0000256" key="8">
    <source>
        <dbReference type="ARBA" id="ARBA00022842"/>
    </source>
</evidence>
<dbReference type="Pfam" id="PF01715">
    <property type="entry name" value="IPPT"/>
    <property type="match status" value="1"/>
</dbReference>
<dbReference type="Gene3D" id="3.40.50.300">
    <property type="entry name" value="P-loop containing nucleotide triphosphate hydrolases"/>
    <property type="match status" value="1"/>
</dbReference>
<evidence type="ECO:0000256" key="10">
    <source>
        <dbReference type="HAMAP-Rule" id="MF_00185"/>
    </source>
</evidence>
<comment type="cofactor">
    <cofactor evidence="1 10">
        <name>Mg(2+)</name>
        <dbReference type="ChEBI" id="CHEBI:18420"/>
    </cofactor>
</comment>
<comment type="caution">
    <text evidence="14">The sequence shown here is derived from an EMBL/GenBank/DDBJ whole genome shotgun (WGS) entry which is preliminary data.</text>
</comment>
<comment type="subunit">
    <text evidence="10">Monomer.</text>
</comment>
<comment type="caution">
    <text evidence="10">Lacks conserved residue(s) required for the propagation of feature annotation.</text>
</comment>